<reference evidence="7 8" key="1">
    <citation type="submission" date="2016-10" db="EMBL/GenBank/DDBJ databases">
        <authorList>
            <person name="de Groot N.N."/>
        </authorList>
    </citation>
    <scope>NUCLEOTIDE SEQUENCE [LARGE SCALE GENOMIC DNA]</scope>
    <source>
        <strain evidence="7 8">Nm24</strain>
    </source>
</reference>
<keyword evidence="2" id="KW-1003">Cell membrane</keyword>
<dbReference type="PROSITE" id="PS51257">
    <property type="entry name" value="PROKAR_LIPOPROTEIN"/>
    <property type="match status" value="1"/>
</dbReference>
<feature type="transmembrane region" description="Helical" evidence="6">
    <location>
        <begin position="37"/>
        <end position="56"/>
    </location>
</feature>
<accession>A0A1I7I4D2</accession>
<evidence type="ECO:0000256" key="4">
    <source>
        <dbReference type="ARBA" id="ARBA00022989"/>
    </source>
</evidence>
<evidence type="ECO:0000313" key="7">
    <source>
        <dbReference type="EMBL" id="SFU67830.1"/>
    </source>
</evidence>
<evidence type="ECO:0000256" key="6">
    <source>
        <dbReference type="SAM" id="Phobius"/>
    </source>
</evidence>
<dbReference type="Proteomes" id="UP000183926">
    <property type="component" value="Unassembled WGS sequence"/>
</dbReference>
<evidence type="ECO:0000256" key="3">
    <source>
        <dbReference type="ARBA" id="ARBA00022692"/>
    </source>
</evidence>
<name>A0A1I7I4D2_9PROT</name>
<dbReference type="EMBL" id="FPBL01000007">
    <property type="protein sequence ID" value="SFU67830.1"/>
    <property type="molecule type" value="Genomic_DNA"/>
</dbReference>
<feature type="transmembrane region" description="Helical" evidence="6">
    <location>
        <begin position="100"/>
        <end position="119"/>
    </location>
</feature>
<organism evidence="7 8">
    <name type="scientific">Nitrosomonas eutropha</name>
    <dbReference type="NCBI Taxonomy" id="916"/>
    <lineage>
        <taxon>Bacteria</taxon>
        <taxon>Pseudomonadati</taxon>
        <taxon>Pseudomonadota</taxon>
        <taxon>Betaproteobacteria</taxon>
        <taxon>Nitrosomonadales</taxon>
        <taxon>Nitrosomonadaceae</taxon>
        <taxon>Nitrosomonas</taxon>
    </lineage>
</organism>
<feature type="transmembrane region" description="Helical" evidence="6">
    <location>
        <begin position="12"/>
        <end position="31"/>
    </location>
</feature>
<evidence type="ECO:0000256" key="1">
    <source>
        <dbReference type="ARBA" id="ARBA00004651"/>
    </source>
</evidence>
<proteinExistence type="predicted"/>
<dbReference type="AlphaFoldDB" id="A0A1I7I4D2"/>
<dbReference type="Pfam" id="PF03899">
    <property type="entry name" value="ATP-synt_I"/>
    <property type="match status" value="1"/>
</dbReference>
<feature type="transmembrane region" description="Helical" evidence="6">
    <location>
        <begin position="77"/>
        <end position="94"/>
    </location>
</feature>
<evidence type="ECO:0000256" key="2">
    <source>
        <dbReference type="ARBA" id="ARBA00022475"/>
    </source>
</evidence>
<evidence type="ECO:0000256" key="5">
    <source>
        <dbReference type="ARBA" id="ARBA00023136"/>
    </source>
</evidence>
<comment type="subcellular location">
    <subcellularLocation>
        <location evidence="1">Cell membrane</location>
        <topology evidence="1">Multi-pass membrane protein</topology>
    </subcellularLocation>
</comment>
<gene>
    <name evidence="7" type="ORF">SAMN05216339_10734</name>
</gene>
<keyword evidence="4 6" id="KW-1133">Transmembrane helix</keyword>
<evidence type="ECO:0000313" key="8">
    <source>
        <dbReference type="Proteomes" id="UP000183926"/>
    </source>
</evidence>
<keyword evidence="5 6" id="KW-0472">Membrane</keyword>
<protein>
    <submittedName>
        <fullName evidence="7">ATP synthase protein I</fullName>
    </submittedName>
</protein>
<dbReference type="InterPro" id="IPR005598">
    <property type="entry name" value="ATP_synth_I"/>
</dbReference>
<keyword evidence="3 6" id="KW-0812">Transmembrane</keyword>
<dbReference type="GO" id="GO:0005886">
    <property type="term" value="C:plasma membrane"/>
    <property type="evidence" value="ECO:0007669"/>
    <property type="project" value="UniProtKB-SubCell"/>
</dbReference>
<dbReference type="OrthoDB" id="8562279at2"/>
<sequence>MFQIKNRPLGIVLLWQLVFACVVAVICGLLSGINGAFSGFFGVLVSVVAGGAYAVLISRHSGYSAGDVLRTALRAEAVKIFLIVMLLWIVFAAYKDLKPVIFIGSFAAAVLISSMAVFVSEKPRVKKHIN</sequence>